<organism evidence="2 3">
    <name type="scientific">Nocardioides baekrokdamisoli</name>
    <dbReference type="NCBI Taxonomy" id="1804624"/>
    <lineage>
        <taxon>Bacteria</taxon>
        <taxon>Bacillati</taxon>
        <taxon>Actinomycetota</taxon>
        <taxon>Actinomycetes</taxon>
        <taxon>Propionibacteriales</taxon>
        <taxon>Nocardioidaceae</taxon>
        <taxon>Nocardioides</taxon>
    </lineage>
</organism>
<proteinExistence type="predicted"/>
<dbReference type="AlphaFoldDB" id="A0A3G9IJA9"/>
<feature type="chain" id="PRO_5038950731" evidence="1">
    <location>
        <begin position="19"/>
        <end position="136"/>
    </location>
</feature>
<reference evidence="2 3" key="1">
    <citation type="submission" date="2018-11" db="EMBL/GenBank/DDBJ databases">
        <title>Complete genome sequence of Nocardioides baekrokdamisoli strain KCTC 39748.</title>
        <authorList>
            <person name="Kang S.W."/>
            <person name="Lee K.C."/>
            <person name="Kim K.K."/>
            <person name="Kim J.S."/>
            <person name="Kim D.S."/>
            <person name="Ko S.H."/>
            <person name="Yang S.H."/>
            <person name="Shin Y.K."/>
            <person name="Lee J.S."/>
        </authorList>
    </citation>
    <scope>NUCLEOTIDE SEQUENCE [LARGE SCALE GENOMIC DNA]</scope>
    <source>
        <strain evidence="2 3">KCTC 39748</strain>
    </source>
</reference>
<dbReference type="Proteomes" id="UP000271573">
    <property type="component" value="Chromosome"/>
</dbReference>
<evidence type="ECO:0000313" key="3">
    <source>
        <dbReference type="Proteomes" id="UP000271573"/>
    </source>
</evidence>
<sequence>MVALAAATWALLGGQAYALGSSSTYTWQQIYAMGHLNAHNGRLLPGCHMYPWSYSIHPPEGVNWEVDVYIDGPNNTHLATAGLLKGADGLNGVRYYRLCSAIAPKGTYTIVSVMNLWDSSGVDHAAHLPVVHYTLS</sequence>
<protein>
    <submittedName>
        <fullName evidence="2">Uncharacterized protein</fullName>
    </submittedName>
</protein>
<gene>
    <name evidence="2" type="ORF">Back2_26630</name>
</gene>
<dbReference type="KEGG" id="nbe:Back2_26630"/>
<keyword evidence="1" id="KW-0732">Signal</keyword>
<name>A0A3G9IJA9_9ACTN</name>
<evidence type="ECO:0000313" key="2">
    <source>
        <dbReference type="EMBL" id="BBH18376.1"/>
    </source>
</evidence>
<evidence type="ECO:0000256" key="1">
    <source>
        <dbReference type="SAM" id="SignalP"/>
    </source>
</evidence>
<keyword evidence="3" id="KW-1185">Reference proteome</keyword>
<feature type="signal peptide" evidence="1">
    <location>
        <begin position="1"/>
        <end position="18"/>
    </location>
</feature>
<accession>A0A3G9IJA9</accession>
<dbReference type="EMBL" id="AP019307">
    <property type="protein sequence ID" value="BBH18376.1"/>
    <property type="molecule type" value="Genomic_DNA"/>
</dbReference>